<dbReference type="AlphaFoldDB" id="A0AAW1U3F8"/>
<keyword evidence="2" id="KW-0539">Nucleus</keyword>
<dbReference type="PANTHER" id="PTHR48112:SF22">
    <property type="entry name" value="MITOCHONDRIAL TRANSCRIPTION FACTOR A, ISOFORM B"/>
    <property type="match status" value="1"/>
</dbReference>
<evidence type="ECO:0000259" key="3">
    <source>
        <dbReference type="PROSITE" id="PS50118"/>
    </source>
</evidence>
<feature type="domain" description="HMG box" evidence="3">
    <location>
        <begin position="64"/>
        <end position="130"/>
    </location>
</feature>
<evidence type="ECO:0000313" key="5">
    <source>
        <dbReference type="Proteomes" id="UP001431783"/>
    </source>
</evidence>
<dbReference type="SMART" id="SM00398">
    <property type="entry name" value="HMG"/>
    <property type="match status" value="1"/>
</dbReference>
<proteinExistence type="predicted"/>
<organism evidence="4 5">
    <name type="scientific">Henosepilachna vigintioctopunctata</name>
    <dbReference type="NCBI Taxonomy" id="420089"/>
    <lineage>
        <taxon>Eukaryota</taxon>
        <taxon>Metazoa</taxon>
        <taxon>Ecdysozoa</taxon>
        <taxon>Arthropoda</taxon>
        <taxon>Hexapoda</taxon>
        <taxon>Insecta</taxon>
        <taxon>Pterygota</taxon>
        <taxon>Neoptera</taxon>
        <taxon>Endopterygota</taxon>
        <taxon>Coleoptera</taxon>
        <taxon>Polyphaga</taxon>
        <taxon>Cucujiformia</taxon>
        <taxon>Coccinelloidea</taxon>
        <taxon>Coccinellidae</taxon>
        <taxon>Epilachninae</taxon>
        <taxon>Epilachnini</taxon>
        <taxon>Henosepilachna</taxon>
    </lineage>
</organism>
<feature type="DNA-binding region" description="HMG box" evidence="2">
    <location>
        <begin position="64"/>
        <end position="130"/>
    </location>
</feature>
<keyword evidence="1 2" id="KW-0238">DNA-binding</keyword>
<evidence type="ECO:0000256" key="1">
    <source>
        <dbReference type="ARBA" id="ARBA00023125"/>
    </source>
</evidence>
<dbReference type="InterPro" id="IPR036910">
    <property type="entry name" value="HMG_box_dom_sf"/>
</dbReference>
<comment type="caution">
    <text evidence="4">The sequence shown here is derived from an EMBL/GenBank/DDBJ whole genome shotgun (WGS) entry which is preliminary data.</text>
</comment>
<dbReference type="CDD" id="cd21994">
    <property type="entry name" value="HMG-box_SSRP1-like"/>
    <property type="match status" value="1"/>
</dbReference>
<dbReference type="Proteomes" id="UP001431783">
    <property type="component" value="Unassembled WGS sequence"/>
</dbReference>
<dbReference type="Pfam" id="PF00505">
    <property type="entry name" value="HMG_box"/>
    <property type="match status" value="1"/>
</dbReference>
<dbReference type="Gene3D" id="1.10.30.10">
    <property type="entry name" value="High mobility group box domain"/>
    <property type="match status" value="1"/>
</dbReference>
<evidence type="ECO:0000256" key="2">
    <source>
        <dbReference type="PROSITE-ProRule" id="PRU00267"/>
    </source>
</evidence>
<reference evidence="4 5" key="1">
    <citation type="submission" date="2023-03" db="EMBL/GenBank/DDBJ databases">
        <title>Genome insight into feeding habits of ladybird beetles.</title>
        <authorList>
            <person name="Li H.-S."/>
            <person name="Huang Y.-H."/>
            <person name="Pang H."/>
        </authorList>
    </citation>
    <scope>NUCLEOTIDE SEQUENCE [LARGE SCALE GENOMIC DNA]</scope>
    <source>
        <strain evidence="4">SYSU_2023b</strain>
        <tissue evidence="4">Whole body</tissue>
    </source>
</reference>
<dbReference type="GO" id="GO:0003677">
    <property type="term" value="F:DNA binding"/>
    <property type="evidence" value="ECO:0007669"/>
    <property type="project" value="UniProtKB-UniRule"/>
</dbReference>
<dbReference type="PANTHER" id="PTHR48112">
    <property type="entry name" value="HIGH MOBILITY GROUP PROTEIN DSP1"/>
    <property type="match status" value="1"/>
</dbReference>
<dbReference type="GO" id="GO:0006357">
    <property type="term" value="P:regulation of transcription by RNA polymerase II"/>
    <property type="evidence" value="ECO:0007669"/>
    <property type="project" value="TreeGrafter"/>
</dbReference>
<gene>
    <name evidence="4" type="ORF">WA026_016042</name>
</gene>
<dbReference type="SUPFAM" id="SSF47095">
    <property type="entry name" value="HMG-box"/>
    <property type="match status" value="1"/>
</dbReference>
<dbReference type="PROSITE" id="PS50118">
    <property type="entry name" value="HMG_BOX_2"/>
    <property type="match status" value="1"/>
</dbReference>
<dbReference type="InterPro" id="IPR009071">
    <property type="entry name" value="HMG_box_dom"/>
</dbReference>
<sequence>MIQSYIADHVWTNNILRNDASFDRRVVHFVVKRASASIRRSSIYVKFKIRNMKKAKKTQDKDKPKRPQTAFMLWLNESRSKIKAKNPDMKVTEIAKEGGRQWRELEDKSKWETKAKDAKRLYEEAMKAYKAKQDVD</sequence>
<name>A0AAW1U3F8_9CUCU</name>
<accession>A0AAW1U3F8</accession>
<dbReference type="GO" id="GO:0005634">
    <property type="term" value="C:nucleus"/>
    <property type="evidence" value="ECO:0007669"/>
    <property type="project" value="UniProtKB-UniRule"/>
</dbReference>
<evidence type="ECO:0000313" key="4">
    <source>
        <dbReference type="EMBL" id="KAK9877015.1"/>
    </source>
</evidence>
<keyword evidence="5" id="KW-1185">Reference proteome</keyword>
<dbReference type="EMBL" id="JARQZJ010000039">
    <property type="protein sequence ID" value="KAK9877015.1"/>
    <property type="molecule type" value="Genomic_DNA"/>
</dbReference>
<protein>
    <recommendedName>
        <fullName evidence="3">HMG box domain-containing protein</fullName>
    </recommendedName>
</protein>
<dbReference type="InterPro" id="IPR050342">
    <property type="entry name" value="HMGB"/>
</dbReference>